<evidence type="ECO:0000259" key="1">
    <source>
        <dbReference type="Pfam" id="PF04321"/>
    </source>
</evidence>
<feature type="domain" description="RmlD-like substrate binding" evidence="1">
    <location>
        <begin position="4"/>
        <end position="272"/>
    </location>
</feature>
<gene>
    <name evidence="2" type="ORF">ACFFQA_05555</name>
</gene>
<sequence>MGERVLVIGAGYLAGHVGQRLQALGHQAVLSSRRRPATPESRGLGWLPVDVAEPESLRAAVAEAAPDAVVTVHGPSDITWCEANPEQAMAAHQGGARHLAEALGGRRALMISTDNVFPGRKDSCAESEPTEPANVYGRVKLAAEDSLLATGNAVALRVSLVYGWDRAGLRPNFFTTCAQRLGAGQPVAVPGDHWNSPVLVDDVAAWTAALLHSEHTGVVHLGGPRRLTRVEWARHIATGYGVDPDLVSAAPQHSTAYACRPRNACLHSERASGIAELRGLEPADVFEASSKLIATGEETQ</sequence>
<dbReference type="PANTHER" id="PTHR43242">
    <property type="entry name" value="NAD(P)-BINDING ROSSMANN-FOLD SUPERFAMILY PROTEIN"/>
    <property type="match status" value="1"/>
</dbReference>
<dbReference type="Gene3D" id="3.40.50.720">
    <property type="entry name" value="NAD(P)-binding Rossmann-like Domain"/>
    <property type="match status" value="1"/>
</dbReference>
<organism evidence="2 3">
    <name type="scientific">Allokutzneria oryzae</name>
    <dbReference type="NCBI Taxonomy" id="1378989"/>
    <lineage>
        <taxon>Bacteria</taxon>
        <taxon>Bacillati</taxon>
        <taxon>Actinomycetota</taxon>
        <taxon>Actinomycetes</taxon>
        <taxon>Pseudonocardiales</taxon>
        <taxon>Pseudonocardiaceae</taxon>
        <taxon>Allokutzneria</taxon>
    </lineage>
</organism>
<dbReference type="PANTHER" id="PTHR43242:SF1">
    <property type="entry name" value="NAD(P)-BINDING ROSSMANN-FOLD SUPERFAMILY PROTEIN"/>
    <property type="match status" value="1"/>
</dbReference>
<name>A0ABV5ZR73_9PSEU</name>
<comment type="caution">
    <text evidence="2">The sequence shown here is derived from an EMBL/GenBank/DDBJ whole genome shotgun (WGS) entry which is preliminary data.</text>
</comment>
<accession>A0ABV5ZR73</accession>
<dbReference type="RefSeq" id="WP_377850538.1">
    <property type="nucleotide sequence ID" value="NZ_JBHLZU010000005.1"/>
</dbReference>
<dbReference type="Proteomes" id="UP001589693">
    <property type="component" value="Unassembled WGS sequence"/>
</dbReference>
<dbReference type="Pfam" id="PF04321">
    <property type="entry name" value="RmlD_sub_bind"/>
    <property type="match status" value="1"/>
</dbReference>
<dbReference type="EMBL" id="JBHLZU010000005">
    <property type="protein sequence ID" value="MFB9903400.1"/>
    <property type="molecule type" value="Genomic_DNA"/>
</dbReference>
<evidence type="ECO:0000313" key="3">
    <source>
        <dbReference type="Proteomes" id="UP001589693"/>
    </source>
</evidence>
<keyword evidence="3" id="KW-1185">Reference proteome</keyword>
<evidence type="ECO:0000313" key="2">
    <source>
        <dbReference type="EMBL" id="MFB9903400.1"/>
    </source>
</evidence>
<proteinExistence type="predicted"/>
<reference evidence="2 3" key="1">
    <citation type="submission" date="2024-09" db="EMBL/GenBank/DDBJ databases">
        <authorList>
            <person name="Sun Q."/>
            <person name="Mori K."/>
        </authorList>
    </citation>
    <scope>NUCLEOTIDE SEQUENCE [LARGE SCALE GENOMIC DNA]</scope>
    <source>
        <strain evidence="2 3">TBRC 7907</strain>
    </source>
</reference>
<dbReference type="SUPFAM" id="SSF51735">
    <property type="entry name" value="NAD(P)-binding Rossmann-fold domains"/>
    <property type="match status" value="1"/>
</dbReference>
<dbReference type="InterPro" id="IPR029903">
    <property type="entry name" value="RmlD-like-bd"/>
</dbReference>
<protein>
    <submittedName>
        <fullName evidence="2">SDR family oxidoreductase</fullName>
    </submittedName>
</protein>
<dbReference type="InterPro" id="IPR036291">
    <property type="entry name" value="NAD(P)-bd_dom_sf"/>
</dbReference>